<sequence>MDDSERLWRFAEDVYGREGVQAACLKLQARYGLSISMLLAAIWSGLQGYGRFGVTNVEGAIRRGQEWDREVIDPLRALRRHLKLHPPKGAEDETYQLRKQLINSELTAEAIEQQLFLQDLPSGLPASPDGQRWRDAAWNAGVVVRRKCPRCDAEAVSAIARILAAACEDLDAGTVVEEVKRAWP</sequence>
<accession>A0A110B4I6</accession>
<reference evidence="1" key="1">
    <citation type="submission" date="2016-02" db="EMBL/GenBank/DDBJ databases">
        <title>Halorhodospira halochloris DSM-1059 complete genome, version 2.</title>
        <authorList>
            <person name="Tsukatani Y."/>
        </authorList>
    </citation>
    <scope>NUCLEOTIDE SEQUENCE</scope>
    <source>
        <strain evidence="1">DSM 1059</strain>
    </source>
</reference>
<protein>
    <recommendedName>
        <fullName evidence="3">TIGR02444 family protein</fullName>
    </recommendedName>
</protein>
<dbReference type="KEGG" id="hhk:HH1059_01830"/>
<evidence type="ECO:0000313" key="1">
    <source>
        <dbReference type="EMBL" id="BAU56858.1"/>
    </source>
</evidence>
<evidence type="ECO:0008006" key="3">
    <source>
        <dbReference type="Google" id="ProtNLM"/>
    </source>
</evidence>
<gene>
    <name evidence="1" type="ORF">HH1059_01830</name>
</gene>
<dbReference type="RefSeq" id="WP_231901975.1">
    <property type="nucleotide sequence ID" value="NZ_AP017372.2"/>
</dbReference>
<dbReference type="Pfam" id="PF09523">
    <property type="entry name" value="DUF2390"/>
    <property type="match status" value="1"/>
</dbReference>
<proteinExistence type="predicted"/>
<dbReference type="AlphaFoldDB" id="A0A110B4I6"/>
<dbReference type="NCBIfam" id="TIGR02444">
    <property type="entry name" value="TIGR02444 family protein"/>
    <property type="match status" value="1"/>
</dbReference>
<evidence type="ECO:0000313" key="2">
    <source>
        <dbReference type="Proteomes" id="UP000218890"/>
    </source>
</evidence>
<name>A0A110B4I6_HALHR</name>
<dbReference type="EMBL" id="AP017372">
    <property type="protein sequence ID" value="BAU56858.1"/>
    <property type="molecule type" value="Genomic_DNA"/>
</dbReference>
<dbReference type="Proteomes" id="UP000218890">
    <property type="component" value="Chromosome"/>
</dbReference>
<dbReference type="InterPro" id="IPR012659">
    <property type="entry name" value="CHP02444"/>
</dbReference>
<organism evidence="1 2">
    <name type="scientific">Halorhodospira halochloris</name>
    <name type="common">Ectothiorhodospira halochloris</name>
    <dbReference type="NCBI Taxonomy" id="1052"/>
    <lineage>
        <taxon>Bacteria</taxon>
        <taxon>Pseudomonadati</taxon>
        <taxon>Pseudomonadota</taxon>
        <taxon>Gammaproteobacteria</taxon>
        <taxon>Chromatiales</taxon>
        <taxon>Ectothiorhodospiraceae</taxon>
        <taxon>Halorhodospira</taxon>
    </lineage>
</organism>
<keyword evidence="2" id="KW-1185">Reference proteome</keyword>